<dbReference type="Pfam" id="PF10670">
    <property type="entry name" value="DUF4198"/>
    <property type="match status" value="1"/>
</dbReference>
<feature type="signal peptide" evidence="1">
    <location>
        <begin position="1"/>
        <end position="20"/>
    </location>
</feature>
<accession>A0A0P1GWT2</accession>
<dbReference type="RefSeq" id="WP_058248635.1">
    <property type="nucleotide sequence ID" value="NZ_CYSE01000006.1"/>
</dbReference>
<gene>
    <name evidence="2" type="ORF">TRN7648_03176</name>
</gene>
<protein>
    <submittedName>
        <fullName evidence="2">Nickel uptake substrate-specific transmembrane region</fullName>
    </submittedName>
</protein>
<organism evidence="2 3">
    <name type="scientific">Tropicibacter naphthalenivorans</name>
    <dbReference type="NCBI Taxonomy" id="441103"/>
    <lineage>
        <taxon>Bacteria</taxon>
        <taxon>Pseudomonadati</taxon>
        <taxon>Pseudomonadota</taxon>
        <taxon>Alphaproteobacteria</taxon>
        <taxon>Rhodobacterales</taxon>
        <taxon>Roseobacteraceae</taxon>
        <taxon>Tropicibacter</taxon>
    </lineage>
</organism>
<dbReference type="InterPro" id="IPR019613">
    <property type="entry name" value="DUF4198"/>
</dbReference>
<keyword evidence="1" id="KW-0732">Signal</keyword>
<evidence type="ECO:0000313" key="3">
    <source>
        <dbReference type="Proteomes" id="UP000054935"/>
    </source>
</evidence>
<reference evidence="2 3" key="1">
    <citation type="submission" date="2015-09" db="EMBL/GenBank/DDBJ databases">
        <authorList>
            <consortium name="Swine Surveillance"/>
        </authorList>
    </citation>
    <scope>NUCLEOTIDE SEQUENCE [LARGE SCALE GENOMIC DNA]</scope>
    <source>
        <strain evidence="2 3">CECT 7648</strain>
    </source>
</reference>
<feature type="chain" id="PRO_5006063843" evidence="1">
    <location>
        <begin position="21"/>
        <end position="261"/>
    </location>
</feature>
<keyword evidence="2" id="KW-0812">Transmembrane</keyword>
<name>A0A0P1GWT2_9RHOB</name>
<dbReference type="STRING" id="441103.TRN7648_03176"/>
<dbReference type="EMBL" id="CYSE01000006">
    <property type="protein sequence ID" value="CUH80808.1"/>
    <property type="molecule type" value="Genomic_DNA"/>
</dbReference>
<dbReference type="Proteomes" id="UP000054935">
    <property type="component" value="Unassembled WGS sequence"/>
</dbReference>
<keyword evidence="2" id="KW-0472">Membrane</keyword>
<proteinExistence type="predicted"/>
<evidence type="ECO:0000313" key="2">
    <source>
        <dbReference type="EMBL" id="CUH80808.1"/>
    </source>
</evidence>
<dbReference type="OrthoDB" id="9780723at2"/>
<sequence>MKRLLMASALAVMAPALANAHFLLQYTENTMIERPGEVPVKLAFWHPMDNGPVMDLALPEAFYVIHRGERTDLLDTLQPVTFTSPVNSGAAFNGTVPVRRSGDYILVTVPQPYFDETEEIYIQQITKAFLNRNQIPTDWDQALGLPAEILPMTKPYNVIAGSSFTGRVLADGQPVPHAEIEVEYMAALPQMDRAEVSEPVVGPMPGGAIVIKSDANGYFSFAVPRAGHWGFAALGVGPQTEHDGVELSQDAVIWVRAWDMQ</sequence>
<evidence type="ECO:0000256" key="1">
    <source>
        <dbReference type="SAM" id="SignalP"/>
    </source>
</evidence>
<keyword evidence="3" id="KW-1185">Reference proteome</keyword>
<dbReference type="AlphaFoldDB" id="A0A0P1GWT2"/>